<evidence type="ECO:0000313" key="1">
    <source>
        <dbReference type="EMBL" id="RYR35189.1"/>
    </source>
</evidence>
<evidence type="ECO:0000313" key="2">
    <source>
        <dbReference type="Proteomes" id="UP000289738"/>
    </source>
</evidence>
<reference evidence="1 2" key="1">
    <citation type="submission" date="2019-01" db="EMBL/GenBank/DDBJ databases">
        <title>Sequencing of cultivated peanut Arachis hypogaea provides insights into genome evolution and oil improvement.</title>
        <authorList>
            <person name="Chen X."/>
        </authorList>
    </citation>
    <scope>NUCLEOTIDE SEQUENCE [LARGE SCALE GENOMIC DNA]</scope>
    <source>
        <strain evidence="2">cv. Fuhuasheng</strain>
        <tissue evidence="1">Leaves</tissue>
    </source>
</reference>
<sequence length="95" mass="10758">MAGDIRFGHMTEVSHGTVQFTAYEELRKVIVDIKHRGSKRHRQNPDDLLVKSLLPGVTMDGANNGEPQNQKRDELTESLNDLFSSNSTMIKSDFR</sequence>
<gene>
    <name evidence="1" type="ORF">Ahy_A10g050320</name>
</gene>
<dbReference type="EMBL" id="SDMP01000010">
    <property type="protein sequence ID" value="RYR35189.1"/>
    <property type="molecule type" value="Genomic_DNA"/>
</dbReference>
<protein>
    <submittedName>
        <fullName evidence="1">Uncharacterized protein</fullName>
    </submittedName>
</protein>
<name>A0A445B950_ARAHY</name>
<comment type="caution">
    <text evidence="1">The sequence shown here is derived from an EMBL/GenBank/DDBJ whole genome shotgun (WGS) entry which is preliminary data.</text>
</comment>
<dbReference type="STRING" id="3818.A0A445B950"/>
<dbReference type="AlphaFoldDB" id="A0A445B950"/>
<organism evidence="1 2">
    <name type="scientific">Arachis hypogaea</name>
    <name type="common">Peanut</name>
    <dbReference type="NCBI Taxonomy" id="3818"/>
    <lineage>
        <taxon>Eukaryota</taxon>
        <taxon>Viridiplantae</taxon>
        <taxon>Streptophyta</taxon>
        <taxon>Embryophyta</taxon>
        <taxon>Tracheophyta</taxon>
        <taxon>Spermatophyta</taxon>
        <taxon>Magnoliopsida</taxon>
        <taxon>eudicotyledons</taxon>
        <taxon>Gunneridae</taxon>
        <taxon>Pentapetalae</taxon>
        <taxon>rosids</taxon>
        <taxon>fabids</taxon>
        <taxon>Fabales</taxon>
        <taxon>Fabaceae</taxon>
        <taxon>Papilionoideae</taxon>
        <taxon>50 kb inversion clade</taxon>
        <taxon>dalbergioids sensu lato</taxon>
        <taxon>Dalbergieae</taxon>
        <taxon>Pterocarpus clade</taxon>
        <taxon>Arachis</taxon>
    </lineage>
</organism>
<dbReference type="Proteomes" id="UP000289738">
    <property type="component" value="Chromosome A10"/>
</dbReference>
<proteinExistence type="predicted"/>
<accession>A0A445B950</accession>
<keyword evidence="2" id="KW-1185">Reference proteome</keyword>